<keyword evidence="6" id="KW-0408">Iron</keyword>
<keyword evidence="9" id="KW-1185">Reference proteome</keyword>
<feature type="domain" description="Fe2OG dioxygenase" evidence="7">
    <location>
        <begin position="104"/>
        <end position="221"/>
    </location>
</feature>
<gene>
    <name evidence="8" type="ORF">ACFQ1T_07765</name>
</gene>
<dbReference type="EMBL" id="JBHTJW010000002">
    <property type="protein sequence ID" value="MFD0929673.1"/>
    <property type="molecule type" value="Genomic_DNA"/>
</dbReference>
<evidence type="ECO:0000313" key="8">
    <source>
        <dbReference type="EMBL" id="MFD0929673.1"/>
    </source>
</evidence>
<protein>
    <submittedName>
        <fullName evidence="8">2OG-Fe(II) oxygenase</fullName>
    </submittedName>
</protein>
<comment type="caution">
    <text evidence="8">The sequence shown here is derived from an EMBL/GenBank/DDBJ whole genome shotgun (WGS) entry which is preliminary data.</text>
</comment>
<evidence type="ECO:0000256" key="4">
    <source>
        <dbReference type="ARBA" id="ARBA00022964"/>
    </source>
</evidence>
<evidence type="ECO:0000256" key="1">
    <source>
        <dbReference type="ARBA" id="ARBA00001961"/>
    </source>
</evidence>
<dbReference type="InterPro" id="IPR006620">
    <property type="entry name" value="Pro_4_hyd_alph"/>
</dbReference>
<dbReference type="InterPro" id="IPR005123">
    <property type="entry name" value="Oxoglu/Fe-dep_dioxygenase_dom"/>
</dbReference>
<keyword evidence="4" id="KW-0223">Dioxygenase</keyword>
<reference evidence="9" key="1">
    <citation type="journal article" date="2019" name="Int. J. Syst. Evol. Microbiol.">
        <title>The Global Catalogue of Microorganisms (GCM) 10K type strain sequencing project: providing services to taxonomists for standard genome sequencing and annotation.</title>
        <authorList>
            <consortium name="The Broad Institute Genomics Platform"/>
            <consortium name="The Broad Institute Genome Sequencing Center for Infectious Disease"/>
            <person name="Wu L."/>
            <person name="Ma J."/>
        </authorList>
    </citation>
    <scope>NUCLEOTIDE SEQUENCE [LARGE SCALE GENOMIC DNA]</scope>
    <source>
        <strain evidence="9">CCUG 59685</strain>
    </source>
</reference>
<dbReference type="Gene3D" id="2.60.120.620">
    <property type="entry name" value="q2cbj1_9rhob like domain"/>
    <property type="match status" value="1"/>
</dbReference>
<comment type="cofactor">
    <cofactor evidence="1">
        <name>L-ascorbate</name>
        <dbReference type="ChEBI" id="CHEBI:38290"/>
    </cofactor>
</comment>
<dbReference type="Proteomes" id="UP001597106">
    <property type="component" value="Unassembled WGS sequence"/>
</dbReference>
<evidence type="ECO:0000256" key="2">
    <source>
        <dbReference type="ARBA" id="ARBA00022723"/>
    </source>
</evidence>
<evidence type="ECO:0000256" key="6">
    <source>
        <dbReference type="ARBA" id="ARBA00023004"/>
    </source>
</evidence>
<dbReference type="PROSITE" id="PS51471">
    <property type="entry name" value="FE2OG_OXY"/>
    <property type="match status" value="1"/>
</dbReference>
<keyword evidence="2" id="KW-0479">Metal-binding</keyword>
<dbReference type="SMART" id="SM00702">
    <property type="entry name" value="P4Hc"/>
    <property type="match status" value="1"/>
</dbReference>
<evidence type="ECO:0000256" key="3">
    <source>
        <dbReference type="ARBA" id="ARBA00022896"/>
    </source>
</evidence>
<sequence length="222" mass="24784">MQIFQLPMGAPITTLTDTLVESLSEHQYCLIDQCLPSDTIAALCRLALARDQQGQMHQAGTSKAAITNPNLRADRIAWLEADDPDPALQAYFSLMAEVQQMANRHLMMGLATYETHFALYPAGSNGYATHIDQFRQHATQIPSGVRSLTAIIYLNEDWPEQAGGALRLYLDEHHQPPEQDARHLDILPLGGRLVLFLSAGFWHQVLPAIQPRVSVTGWFKTR</sequence>
<evidence type="ECO:0000259" key="7">
    <source>
        <dbReference type="PROSITE" id="PS51471"/>
    </source>
</evidence>
<keyword evidence="3" id="KW-0847">Vitamin C</keyword>
<dbReference type="RefSeq" id="WP_379075445.1">
    <property type="nucleotide sequence ID" value="NZ_JBHTJW010000002.1"/>
</dbReference>
<evidence type="ECO:0000313" key="9">
    <source>
        <dbReference type="Proteomes" id="UP001597106"/>
    </source>
</evidence>
<keyword evidence="5" id="KW-0560">Oxidoreductase</keyword>
<evidence type="ECO:0000256" key="5">
    <source>
        <dbReference type="ARBA" id="ARBA00023002"/>
    </source>
</evidence>
<dbReference type="Pfam" id="PF13640">
    <property type="entry name" value="2OG-FeII_Oxy_3"/>
    <property type="match status" value="1"/>
</dbReference>
<dbReference type="PANTHER" id="PTHR12907">
    <property type="entry name" value="EGL NINE HOMOLOG-RELATED"/>
    <property type="match status" value="1"/>
</dbReference>
<dbReference type="InterPro" id="IPR051559">
    <property type="entry name" value="HIF_prolyl_hydroxylases"/>
</dbReference>
<dbReference type="InterPro" id="IPR044862">
    <property type="entry name" value="Pro_4_hyd_alph_FE2OG_OXY"/>
</dbReference>
<organism evidence="8 9">
    <name type="scientific">Methylophilus glucosoxydans</name>
    <dbReference type="NCBI Taxonomy" id="752553"/>
    <lineage>
        <taxon>Bacteria</taxon>
        <taxon>Pseudomonadati</taxon>
        <taxon>Pseudomonadota</taxon>
        <taxon>Betaproteobacteria</taxon>
        <taxon>Nitrosomonadales</taxon>
        <taxon>Methylophilaceae</taxon>
        <taxon>Methylophilus</taxon>
    </lineage>
</organism>
<dbReference type="PANTHER" id="PTHR12907:SF26">
    <property type="entry name" value="HIF PROLYL HYDROXYLASE, ISOFORM C"/>
    <property type="match status" value="1"/>
</dbReference>
<accession>A0ABW3GH12</accession>
<name>A0ABW3GH12_9PROT</name>
<proteinExistence type="predicted"/>